<dbReference type="Pfam" id="PF25272">
    <property type="entry name" value="VERL_C"/>
    <property type="match status" value="1"/>
</dbReference>
<organism evidence="4">
    <name type="scientific">Haliotis discus discus</name>
    <name type="common">disc abalone</name>
    <dbReference type="NCBI Taxonomy" id="91233"/>
    <lineage>
        <taxon>Eukaryota</taxon>
        <taxon>Metazoa</taxon>
        <taxon>Spiralia</taxon>
        <taxon>Lophotrochozoa</taxon>
        <taxon>Mollusca</taxon>
        <taxon>Gastropoda</taxon>
        <taxon>Vetigastropoda</taxon>
        <taxon>Lepetellida</taxon>
        <taxon>Haliotoidea</taxon>
        <taxon>Haliotidae</taxon>
        <taxon>Haliotis</taxon>
    </lineage>
</organism>
<evidence type="ECO:0000256" key="1">
    <source>
        <dbReference type="SAM" id="Phobius"/>
    </source>
</evidence>
<dbReference type="EMBL" id="EF103370">
    <property type="protein sequence ID" value="ABO26628.1"/>
    <property type="molecule type" value="mRNA"/>
</dbReference>
<sequence length="371" mass="39797">MSLICTLLAAIVVGKSLAAFPKGYVLKVTSQCGSSESDEAKIKIVADLDFKGTAICAGAAKVPFERIDKATALLKVTYGKGAAGKCQFNKRDKVRVYVIKVKVAYGEEGSLVYQAEEERTISCTFDSKNSNQSRGSLITAGLIAPSALSNYHGPAATSKLTLQLTDVLGKDMVGRKVWRSRKVQLKGTASGSSGEKGVKPVECDAIGHSSGRRYAVIRAGCGDGIVFPKDAGFITDGLVTRSPFFETFGIENDTALNFQCNFTLCTNKCDGDSCKSKRRRRSEPDQDPDMLAGGNMFVESELLNLAKQEPVNHMTESDVVQLIVEDGRIRDGAIYWSAILGLGLLVVTSFAISLATCVGPLRVRARDNVKA</sequence>
<keyword evidence="1" id="KW-0472">Membrane</keyword>
<feature type="transmembrane region" description="Helical" evidence="1">
    <location>
        <begin position="334"/>
        <end position="361"/>
    </location>
</feature>
<dbReference type="InterPro" id="IPR057371">
    <property type="entry name" value="VERL_C"/>
</dbReference>
<dbReference type="AlphaFoldDB" id="B6RB26"/>
<feature type="chain" id="PRO_5002846284" evidence="2">
    <location>
        <begin position="19"/>
        <end position="371"/>
    </location>
</feature>
<keyword evidence="1" id="KW-0812">Transmembrane</keyword>
<reference evidence="4" key="1">
    <citation type="submission" date="2006-10" db="EMBL/GenBank/DDBJ databases">
        <title>Novel gene discovery from Haliotis discus discus by normalized cDNA library analysis.</title>
        <authorList>
            <person name="Kang H.-S."/>
            <person name="De Zoysa M."/>
            <person name="Lee J."/>
        </authorList>
    </citation>
    <scope>NUCLEOTIDE SEQUENCE</scope>
</reference>
<feature type="signal peptide" evidence="2">
    <location>
        <begin position="1"/>
        <end position="18"/>
    </location>
</feature>
<accession>B6RB26</accession>
<evidence type="ECO:0000313" key="4">
    <source>
        <dbReference type="EMBL" id="ABO26628.1"/>
    </source>
</evidence>
<protein>
    <submittedName>
        <fullName evidence="4">Vitalline coat protein C</fullName>
    </submittedName>
</protein>
<evidence type="ECO:0000259" key="3">
    <source>
        <dbReference type="Pfam" id="PF25272"/>
    </source>
</evidence>
<evidence type="ECO:0000256" key="2">
    <source>
        <dbReference type="SAM" id="SignalP"/>
    </source>
</evidence>
<keyword evidence="2" id="KW-0732">Signal</keyword>
<name>B6RB26_HALDI</name>
<proteinExistence type="evidence at transcript level"/>
<keyword evidence="1" id="KW-1133">Transmembrane helix</keyword>
<feature type="domain" description="Vitelline envelope sperm lysin receptor C-terminal" evidence="3">
    <location>
        <begin position="42"/>
        <end position="274"/>
    </location>
</feature>